<evidence type="ECO:0000313" key="2">
    <source>
        <dbReference type="EMBL" id="GBE60470.1"/>
    </source>
</evidence>
<sequence length="332" mass="37557">MNTDLGHFLIEFERDNPLDKMSKDLLSNIESFDGLVKSDGYTSCPPPKLNHPPARPSAGPFDFDFATTYAHNSPQSRTAANRDHDKEARARKSKQLLPTMPKLTPSYTFPLASRVHCNCFFKIVLNHAVAGLYIGKHGSHLKRLQDTLDFKLTQSGRGMKGDFTGVGYPCHRTNTTLLFEGQLVDILLALRPLYRIIQNDRLALDEESKRFIGNRTLNIKFELELVIPLDRKRVLLQEAGVRCNRLRKAAGVDVIAGKQNYEWGNIRETIITLHGFETNIEKACEWLGIFLQDSPAVYNREFTFMDYPKYSLAIPDASYNPKASQMPAGKIP</sequence>
<protein>
    <recommendedName>
        <fullName evidence="4">K Homology domain-containing protein</fullName>
    </recommendedName>
</protein>
<evidence type="ECO:0008006" key="4">
    <source>
        <dbReference type="Google" id="ProtNLM"/>
    </source>
</evidence>
<gene>
    <name evidence="2" type="ORF">BOVATA_019630</name>
</gene>
<dbReference type="EMBL" id="BDSA01000002">
    <property type="protein sequence ID" value="GBE60470.1"/>
    <property type="molecule type" value="Genomic_DNA"/>
</dbReference>
<reference evidence="2 3" key="1">
    <citation type="journal article" date="2017" name="BMC Genomics">
        <title>Whole-genome assembly of Babesia ovata and comparative genomics between closely related pathogens.</title>
        <authorList>
            <person name="Yamagishi J."/>
            <person name="Asada M."/>
            <person name="Hakimi H."/>
            <person name="Tanaka T.Q."/>
            <person name="Sugimoto C."/>
            <person name="Kawazu S."/>
        </authorList>
    </citation>
    <scope>NUCLEOTIDE SEQUENCE [LARGE SCALE GENOMIC DNA]</scope>
    <source>
        <strain evidence="2 3">Miyake</strain>
    </source>
</reference>
<organism evidence="2 3">
    <name type="scientific">Babesia ovata</name>
    <dbReference type="NCBI Taxonomy" id="189622"/>
    <lineage>
        <taxon>Eukaryota</taxon>
        <taxon>Sar</taxon>
        <taxon>Alveolata</taxon>
        <taxon>Apicomplexa</taxon>
        <taxon>Aconoidasida</taxon>
        <taxon>Piroplasmida</taxon>
        <taxon>Babesiidae</taxon>
        <taxon>Babesia</taxon>
    </lineage>
</organism>
<dbReference type="OrthoDB" id="363889at2759"/>
<name>A0A2H6KBV0_9APIC</name>
<dbReference type="GeneID" id="39874240"/>
<evidence type="ECO:0000256" key="1">
    <source>
        <dbReference type="SAM" id="MobiDB-lite"/>
    </source>
</evidence>
<comment type="caution">
    <text evidence="2">The sequence shown here is derived from an EMBL/GenBank/DDBJ whole genome shotgun (WGS) entry which is preliminary data.</text>
</comment>
<dbReference type="VEuPathDB" id="PiroplasmaDB:BOVATA_019630"/>
<dbReference type="AlphaFoldDB" id="A0A2H6KBV0"/>
<feature type="region of interest" description="Disordered" evidence="1">
    <location>
        <begin position="72"/>
        <end position="93"/>
    </location>
</feature>
<dbReference type="Proteomes" id="UP000236319">
    <property type="component" value="Unassembled WGS sequence"/>
</dbReference>
<feature type="compositionally biased region" description="Basic and acidic residues" evidence="1">
    <location>
        <begin position="80"/>
        <end position="90"/>
    </location>
</feature>
<evidence type="ECO:0000313" key="3">
    <source>
        <dbReference type="Proteomes" id="UP000236319"/>
    </source>
</evidence>
<dbReference type="RefSeq" id="XP_028866713.1">
    <property type="nucleotide sequence ID" value="XM_029010880.1"/>
</dbReference>
<keyword evidence="3" id="KW-1185">Reference proteome</keyword>
<accession>A0A2H6KBV0</accession>
<proteinExistence type="predicted"/>